<dbReference type="OrthoDB" id="9796689at2"/>
<dbReference type="GO" id="GO:0008236">
    <property type="term" value="F:serine-type peptidase activity"/>
    <property type="evidence" value="ECO:0007669"/>
    <property type="project" value="InterPro"/>
</dbReference>
<dbReference type="GO" id="GO:0016788">
    <property type="term" value="F:hydrolase activity, acting on ester bonds"/>
    <property type="evidence" value="ECO:0007669"/>
    <property type="project" value="UniProtKB-ARBA"/>
</dbReference>
<dbReference type="Pfam" id="PF13472">
    <property type="entry name" value="Lipase_GDSL_2"/>
    <property type="match status" value="2"/>
</dbReference>
<proteinExistence type="predicted"/>
<comment type="caution">
    <text evidence="3">The sequence shown here is derived from an EMBL/GenBank/DDBJ whole genome shotgun (WGS) entry which is preliminary data.</text>
</comment>
<dbReference type="GO" id="GO:0006508">
    <property type="term" value="P:proteolysis"/>
    <property type="evidence" value="ECO:0007669"/>
    <property type="project" value="InterPro"/>
</dbReference>
<dbReference type="InterPro" id="IPR001375">
    <property type="entry name" value="Peptidase_S9_cat"/>
</dbReference>
<dbReference type="InterPro" id="IPR036514">
    <property type="entry name" value="SGNH_hydro_sf"/>
</dbReference>
<feature type="domain" description="SGNH hydrolase-type esterase" evidence="2">
    <location>
        <begin position="25"/>
        <end position="200"/>
    </location>
</feature>
<protein>
    <submittedName>
        <fullName evidence="3">G-D-S-L family lipolytic protein</fullName>
    </submittedName>
</protein>
<dbReference type="EMBL" id="PDUD01000027">
    <property type="protein sequence ID" value="PHN04054.1"/>
    <property type="molecule type" value="Genomic_DNA"/>
</dbReference>
<dbReference type="Gene3D" id="3.40.50.1820">
    <property type="entry name" value="alpha/beta hydrolase"/>
    <property type="match status" value="1"/>
</dbReference>
<dbReference type="InterPro" id="IPR029058">
    <property type="entry name" value="AB_hydrolase_fold"/>
</dbReference>
<keyword evidence="4" id="KW-1185">Reference proteome</keyword>
<feature type="domain" description="Peptidase S9 prolyl oligopeptidase catalytic" evidence="1">
    <location>
        <begin position="318"/>
        <end position="450"/>
    </location>
</feature>
<evidence type="ECO:0000259" key="2">
    <source>
        <dbReference type="Pfam" id="PF13472"/>
    </source>
</evidence>
<evidence type="ECO:0000259" key="1">
    <source>
        <dbReference type="Pfam" id="PF00326"/>
    </source>
</evidence>
<feature type="domain" description="SGNH hydrolase-type esterase" evidence="2">
    <location>
        <begin position="518"/>
        <end position="686"/>
    </location>
</feature>
<dbReference type="Pfam" id="PF00326">
    <property type="entry name" value="Peptidase_S9"/>
    <property type="match status" value="1"/>
</dbReference>
<reference evidence="3 4" key="1">
    <citation type="submission" date="2017-10" db="EMBL/GenBank/DDBJ databases">
        <title>The draft genome sequence of Lewinella nigricans NBRC 102662.</title>
        <authorList>
            <person name="Wang K."/>
        </authorList>
    </citation>
    <scope>NUCLEOTIDE SEQUENCE [LARGE SCALE GENOMIC DNA]</scope>
    <source>
        <strain evidence="3 4">NBRC 102662</strain>
    </source>
</reference>
<sequence length="702" mass="78273">MPQIIFLLSLFLNFLGPAPTVNVACVGDSITYGAGMANREKNAYPRILQEMLGEAYAVNNFGVNGRTALHRGDYPYTETEAYQQALKSEPDLVFIMLGTNDSKLQNRRHLADLDADYRALIRSFQELKSDPRIVLLLPPAAAFLEDTSSIWDPVIRQQIKPVIQQIAYEEELELIDLYPFFSERPDLMPDKIHPSSLGAARIARRLYETVKMERKLPDLPLRKRLSESGEAFNYHGYQGKKLEINGRESRIVQPKWTAPGNPWVWRARFWGHEPQTDIALLERGFHLVYTDVAGLFGSPEAVRIWDDFYASMVTAGLSERVALEGMSRGGLIIYNWALANPEKVAAIYADAPVLDFKSWPAGKGTGKGSPNDWKKCMAAYGFENEAEALAYLGNPVDQAARLAALEIPLLHVSGLADEVVPFAENTGLLAERIRQQGGAIRTINKEGIGHHPHSLKEPTPIVNFILEAYGMLPNLAIVPQPAAEYRSAAGWPEGCDWHCNHEDINRLLSNSTEVDIVFLGNSITQGTGGQRESVTYQPGQEAFSRAFAKYHWINAGISGDRTEHLLWRLQNGPYREAHPKVMVVTIGVNNFAHNSAAEIADGILAIDRYLTAHLPETRLIISGPLPTGLQPDSEQRKKYEAVHEALAAELPSDHYYPIGKEWLLPSGELHPEFFSKDGIHLARAGYVAWAEALQEIVDQLMK</sequence>
<dbReference type="InterPro" id="IPR013830">
    <property type="entry name" value="SGNH_hydro"/>
</dbReference>
<organism evidence="3 4">
    <name type="scientific">Flavilitoribacter nigricans (strain ATCC 23147 / DSM 23189 / NBRC 102662 / NCIMB 1420 / SS-2)</name>
    <name type="common">Lewinella nigricans</name>
    <dbReference type="NCBI Taxonomy" id="1122177"/>
    <lineage>
        <taxon>Bacteria</taxon>
        <taxon>Pseudomonadati</taxon>
        <taxon>Bacteroidota</taxon>
        <taxon>Saprospiria</taxon>
        <taxon>Saprospirales</taxon>
        <taxon>Lewinellaceae</taxon>
        <taxon>Flavilitoribacter</taxon>
    </lineage>
</organism>
<accession>A0A2D0N6C9</accession>
<gene>
    <name evidence="3" type="ORF">CRP01_22920</name>
</gene>
<dbReference type="PANTHER" id="PTHR30383">
    <property type="entry name" value="THIOESTERASE 1/PROTEASE 1/LYSOPHOSPHOLIPASE L1"/>
    <property type="match status" value="1"/>
</dbReference>
<dbReference type="InterPro" id="IPR051532">
    <property type="entry name" value="Ester_Hydrolysis_Enzymes"/>
</dbReference>
<name>A0A2D0N6C9_FLAN2</name>
<dbReference type="Proteomes" id="UP000223913">
    <property type="component" value="Unassembled WGS sequence"/>
</dbReference>
<dbReference type="Gene3D" id="3.40.50.1110">
    <property type="entry name" value="SGNH hydrolase"/>
    <property type="match status" value="2"/>
</dbReference>
<dbReference type="SUPFAM" id="SSF53474">
    <property type="entry name" value="alpha/beta-Hydrolases"/>
    <property type="match status" value="1"/>
</dbReference>
<evidence type="ECO:0000313" key="3">
    <source>
        <dbReference type="EMBL" id="PHN04054.1"/>
    </source>
</evidence>
<evidence type="ECO:0000313" key="4">
    <source>
        <dbReference type="Proteomes" id="UP000223913"/>
    </source>
</evidence>
<dbReference type="AlphaFoldDB" id="A0A2D0N6C9"/>
<dbReference type="RefSeq" id="WP_099152439.1">
    <property type="nucleotide sequence ID" value="NZ_PDUD01000027.1"/>
</dbReference>
<dbReference type="SUPFAM" id="SSF52266">
    <property type="entry name" value="SGNH hydrolase"/>
    <property type="match status" value="2"/>
</dbReference>